<organism evidence="4 5">
    <name type="scientific">Orchesella dallaii</name>
    <dbReference type="NCBI Taxonomy" id="48710"/>
    <lineage>
        <taxon>Eukaryota</taxon>
        <taxon>Metazoa</taxon>
        <taxon>Ecdysozoa</taxon>
        <taxon>Arthropoda</taxon>
        <taxon>Hexapoda</taxon>
        <taxon>Collembola</taxon>
        <taxon>Entomobryomorpha</taxon>
        <taxon>Entomobryoidea</taxon>
        <taxon>Orchesellidae</taxon>
        <taxon>Orchesellinae</taxon>
        <taxon>Orchesella</taxon>
    </lineage>
</organism>
<comment type="caution">
    <text evidence="4">The sequence shown here is derived from an EMBL/GenBank/DDBJ whole genome shotgun (WGS) entry which is preliminary data.</text>
</comment>
<accession>A0ABP1QMW1</accession>
<keyword evidence="5" id="KW-1185">Reference proteome</keyword>
<evidence type="ECO:0000256" key="1">
    <source>
        <dbReference type="ARBA" id="ARBA00023157"/>
    </source>
</evidence>
<evidence type="ECO:0000256" key="2">
    <source>
        <dbReference type="PROSITE-ProRule" id="PRU00059"/>
    </source>
</evidence>
<feature type="domain" description="CUB" evidence="3">
    <location>
        <begin position="203"/>
        <end position="272"/>
    </location>
</feature>
<keyword evidence="1" id="KW-1015">Disulfide bond</keyword>
<dbReference type="Proteomes" id="UP001642540">
    <property type="component" value="Unassembled WGS sequence"/>
</dbReference>
<gene>
    <name evidence="4" type="ORF">ODALV1_LOCUS12940</name>
</gene>
<protein>
    <recommendedName>
        <fullName evidence="3">CUB domain-containing protein</fullName>
    </recommendedName>
</protein>
<dbReference type="PROSITE" id="PS01180">
    <property type="entry name" value="CUB"/>
    <property type="match status" value="1"/>
</dbReference>
<evidence type="ECO:0000313" key="4">
    <source>
        <dbReference type="EMBL" id="CAL8108307.1"/>
    </source>
</evidence>
<sequence length="272" mass="31144">METALKWNQTIEAPLVVILFHSDDKNPGKGFSLQFRSSGNQLNVKYKYNLRHITTGLFETVEYPSEQAKWKGSVIGEQDIFVIASSRITYQDDYYTVIDWKAQPPNSSCLQILFVIYEPLTLTKIKAARLLPTSWLKMEQFSINRQSGCPDVNTIPTKFNERFEKAFQIEVPTFIIVYKSMFDGCNGTETHFKFDFSRTRYTCGGVLHPLQSEFGIISYKESDYRANLKNCSWTIGVPGAAGIKFTLEKDNFMDWDDLNVASLDTAESVELR</sequence>
<name>A0ABP1QMW1_9HEXA</name>
<dbReference type="InterPro" id="IPR000859">
    <property type="entry name" value="CUB_dom"/>
</dbReference>
<evidence type="ECO:0000313" key="5">
    <source>
        <dbReference type="Proteomes" id="UP001642540"/>
    </source>
</evidence>
<reference evidence="4 5" key="1">
    <citation type="submission" date="2024-08" db="EMBL/GenBank/DDBJ databases">
        <authorList>
            <person name="Cucini C."/>
            <person name="Frati F."/>
        </authorList>
    </citation>
    <scope>NUCLEOTIDE SEQUENCE [LARGE SCALE GENOMIC DNA]</scope>
</reference>
<evidence type="ECO:0000259" key="3">
    <source>
        <dbReference type="PROSITE" id="PS01180"/>
    </source>
</evidence>
<comment type="caution">
    <text evidence="2">Lacks conserved residue(s) required for the propagation of feature annotation.</text>
</comment>
<proteinExistence type="predicted"/>
<dbReference type="EMBL" id="CAXLJM020000039">
    <property type="protein sequence ID" value="CAL8108307.1"/>
    <property type="molecule type" value="Genomic_DNA"/>
</dbReference>